<gene>
    <name evidence="1" type="ORF">ALC62_02790</name>
</gene>
<organism evidence="1 2">
    <name type="scientific">Cyphomyrmex costatus</name>
    <dbReference type="NCBI Taxonomy" id="456900"/>
    <lineage>
        <taxon>Eukaryota</taxon>
        <taxon>Metazoa</taxon>
        <taxon>Ecdysozoa</taxon>
        <taxon>Arthropoda</taxon>
        <taxon>Hexapoda</taxon>
        <taxon>Insecta</taxon>
        <taxon>Pterygota</taxon>
        <taxon>Neoptera</taxon>
        <taxon>Endopterygota</taxon>
        <taxon>Hymenoptera</taxon>
        <taxon>Apocrita</taxon>
        <taxon>Aculeata</taxon>
        <taxon>Formicoidea</taxon>
        <taxon>Formicidae</taxon>
        <taxon>Myrmicinae</taxon>
        <taxon>Cyphomyrmex</taxon>
    </lineage>
</organism>
<dbReference type="EMBL" id="KQ977019">
    <property type="protein sequence ID" value="KYN06298.1"/>
    <property type="molecule type" value="Genomic_DNA"/>
</dbReference>
<protein>
    <submittedName>
        <fullName evidence="1">Uncharacterized protein</fullName>
    </submittedName>
</protein>
<name>A0A151IMW6_9HYME</name>
<reference evidence="1 2" key="1">
    <citation type="submission" date="2016-03" db="EMBL/GenBank/DDBJ databases">
        <title>Cyphomyrmex costatus WGS genome.</title>
        <authorList>
            <person name="Nygaard S."/>
            <person name="Hu H."/>
            <person name="Boomsma J."/>
            <person name="Zhang G."/>
        </authorList>
    </citation>
    <scope>NUCLEOTIDE SEQUENCE [LARGE SCALE GENOMIC DNA]</scope>
    <source>
        <strain evidence="1">MS0001</strain>
        <tissue evidence="1">Whole body</tissue>
    </source>
</reference>
<sequence length="68" mass="8117">NVFSIYILRFGRAHHYRERPHGSLGRECLASEATNRRHLPPPAYIALLNFIYTCITRLNTRRRLAYRF</sequence>
<proteinExistence type="predicted"/>
<evidence type="ECO:0000313" key="1">
    <source>
        <dbReference type="EMBL" id="KYN06298.1"/>
    </source>
</evidence>
<feature type="non-terminal residue" evidence="1">
    <location>
        <position position="1"/>
    </location>
</feature>
<evidence type="ECO:0000313" key="2">
    <source>
        <dbReference type="Proteomes" id="UP000078542"/>
    </source>
</evidence>
<dbReference type="AlphaFoldDB" id="A0A151IMW6"/>
<accession>A0A151IMW6</accession>
<dbReference type="Proteomes" id="UP000078542">
    <property type="component" value="Unassembled WGS sequence"/>
</dbReference>
<keyword evidence="2" id="KW-1185">Reference proteome</keyword>